<protein>
    <submittedName>
        <fullName evidence="1">GNAT family N-acetyltransferase</fullName>
    </submittedName>
</protein>
<comment type="caution">
    <text evidence="1">The sequence shown here is derived from an EMBL/GenBank/DDBJ whole genome shotgun (WGS) entry which is preliminary data.</text>
</comment>
<dbReference type="SUPFAM" id="SSF55729">
    <property type="entry name" value="Acyl-CoA N-acyltransferases (Nat)"/>
    <property type="match status" value="1"/>
</dbReference>
<name>A0A927B1H4_9BACT</name>
<dbReference type="EMBL" id="JACXAA010000004">
    <property type="protein sequence ID" value="MBD2753845.1"/>
    <property type="molecule type" value="Genomic_DNA"/>
</dbReference>
<reference evidence="1" key="1">
    <citation type="submission" date="2020-09" db="EMBL/GenBank/DDBJ databases">
        <authorList>
            <person name="Kim M.K."/>
        </authorList>
    </citation>
    <scope>NUCLEOTIDE SEQUENCE</scope>
    <source>
        <strain evidence="1">BT704</strain>
    </source>
</reference>
<dbReference type="RefSeq" id="WP_191039490.1">
    <property type="nucleotide sequence ID" value="NZ_JACXAA010000004.1"/>
</dbReference>
<dbReference type="Gene3D" id="3.40.630.30">
    <property type="match status" value="1"/>
</dbReference>
<sequence length="182" mass="20738">MSITYTIKRVDNLSELEIATILKHWDIDEWKALPINAFRQLFKQSEFHLLTDTDAAIRCLARINFDFTISIDNELYTIAELVGLVATAPGKGYGRNLLSLIQENVKSRNINLISFCEAANRGFYQKCGILILLNKAKHLREPDKDEWLVPADDDILAINLSERNVNLLNSLNPEKLGYLVFS</sequence>
<proteinExistence type="predicted"/>
<evidence type="ECO:0000313" key="2">
    <source>
        <dbReference type="Proteomes" id="UP000653797"/>
    </source>
</evidence>
<keyword evidence="2" id="KW-1185">Reference proteome</keyword>
<gene>
    <name evidence="1" type="ORF">IC230_13145</name>
</gene>
<dbReference type="InterPro" id="IPR016181">
    <property type="entry name" value="Acyl_CoA_acyltransferase"/>
</dbReference>
<dbReference type="AlphaFoldDB" id="A0A927B1H4"/>
<accession>A0A927B1H4</accession>
<evidence type="ECO:0000313" key="1">
    <source>
        <dbReference type="EMBL" id="MBD2753845.1"/>
    </source>
</evidence>
<dbReference type="Proteomes" id="UP000653797">
    <property type="component" value="Unassembled WGS sequence"/>
</dbReference>
<organism evidence="1 2">
    <name type="scientific">Spirosoma validum</name>
    <dbReference type="NCBI Taxonomy" id="2771355"/>
    <lineage>
        <taxon>Bacteria</taxon>
        <taxon>Pseudomonadati</taxon>
        <taxon>Bacteroidota</taxon>
        <taxon>Cytophagia</taxon>
        <taxon>Cytophagales</taxon>
        <taxon>Cytophagaceae</taxon>
        <taxon>Spirosoma</taxon>
    </lineage>
</organism>